<dbReference type="SUPFAM" id="SSF51182">
    <property type="entry name" value="RmlC-like cupins"/>
    <property type="match status" value="1"/>
</dbReference>
<comment type="caution">
    <text evidence="3">The sequence shown here is derived from an EMBL/GenBank/DDBJ whole genome shotgun (WGS) entry which is preliminary data.</text>
</comment>
<keyword evidence="2" id="KW-0862">Zinc</keyword>
<organism evidence="3 4">
    <name type="scientific">Mucilaginibacter terrenus</name>
    <dbReference type="NCBI Taxonomy" id="2482727"/>
    <lineage>
        <taxon>Bacteria</taxon>
        <taxon>Pseudomonadati</taxon>
        <taxon>Bacteroidota</taxon>
        <taxon>Sphingobacteriia</taxon>
        <taxon>Sphingobacteriales</taxon>
        <taxon>Sphingobacteriaceae</taxon>
        <taxon>Mucilaginibacter</taxon>
    </lineage>
</organism>
<protein>
    <recommendedName>
        <fullName evidence="5">ROK family protein</fullName>
    </recommendedName>
</protein>
<keyword evidence="4" id="KW-1185">Reference proteome</keyword>
<dbReference type="PANTHER" id="PTHR42742:SF3">
    <property type="entry name" value="FRUCTOKINASE"/>
    <property type="match status" value="1"/>
</dbReference>
<evidence type="ECO:0000256" key="2">
    <source>
        <dbReference type="ARBA" id="ARBA00022833"/>
    </source>
</evidence>
<dbReference type="OrthoDB" id="9808275at2"/>
<evidence type="ECO:0008006" key="5">
    <source>
        <dbReference type="Google" id="ProtNLM"/>
    </source>
</evidence>
<name>A0A3E2NYH2_9SPHI</name>
<proteinExistence type="predicted"/>
<dbReference type="InterPro" id="IPR014710">
    <property type="entry name" value="RmlC-like_jellyroll"/>
</dbReference>
<accession>A0A3E2NYH2</accession>
<dbReference type="AlphaFoldDB" id="A0A3E2NYH2"/>
<dbReference type="Proteomes" id="UP000260823">
    <property type="component" value="Unassembled WGS sequence"/>
</dbReference>
<dbReference type="EMBL" id="QWDE01000001">
    <property type="protein sequence ID" value="RFZ86076.1"/>
    <property type="molecule type" value="Genomic_DNA"/>
</dbReference>
<dbReference type="GO" id="GO:0046872">
    <property type="term" value="F:metal ion binding"/>
    <property type="evidence" value="ECO:0007669"/>
    <property type="project" value="UniProtKB-KW"/>
</dbReference>
<gene>
    <name evidence="3" type="ORF">DYU05_06385</name>
</gene>
<evidence type="ECO:0000313" key="3">
    <source>
        <dbReference type="EMBL" id="RFZ86076.1"/>
    </source>
</evidence>
<keyword evidence="1" id="KW-0479">Metal-binding</keyword>
<evidence type="ECO:0000313" key="4">
    <source>
        <dbReference type="Proteomes" id="UP000260823"/>
    </source>
</evidence>
<dbReference type="PANTHER" id="PTHR42742">
    <property type="entry name" value="TRANSCRIPTIONAL REPRESSOR MPRA"/>
    <property type="match status" value="1"/>
</dbReference>
<dbReference type="InterPro" id="IPR051804">
    <property type="entry name" value="Carb_Metab_Reg_Kinase/Isom"/>
</dbReference>
<dbReference type="CDD" id="cd07010">
    <property type="entry name" value="cupin_PMI_type_I_N_bac"/>
    <property type="match status" value="1"/>
</dbReference>
<sequence>MPGTSRNSEQFLMPSTIENQITGKYEIYPFYNISGTISSGYHSLTERLLLKGEHIVFDGYIGVNWEAVKEQTTRAFTDLGKSINWISINNYLKSSEDLEIKTSPFLGGDDPLFGSAYTGTLQDFFELKNVDEVLSVDGSINIIYGCGAALVSGNFPIVYFDVPKNEIQFRSRAGSVNNLGRHFPEDPKIQYKRFYFIDWVVLNKHKEEIFPRIDFMVDEQRTEDITWISGNELRSALSTITKNVFRARPWFEPGVWGGQWIKENIPGLNKDTKNYAWSFELIAPENGIILESGSKLLEVSIDCLLYYDHVAVLGKAAKRFGNKFPIRFDFLDTMDGDNLSLQCHPSVNYTKQHFGEDFTQDETYYILESKPGAEVYLGFQNDIDPDTFRRELESSFIHHKEVDVKKYIQTFPARKHDLFLIPNGTVHCSGRDALVLEISATPYIFTFKMYDWLRPDLNGLPRPLNINRAFENLNFDRKGKVVENTLLSKSTKLKETDEWRVVGLSTHDEHFYAIARLEFKESITDNTNDQCLIMSLVEGESVTVITGQRQMVVHYAETFIIPAAAGSFMIKNEGPSLAKVIKAFVKDSSC</sequence>
<reference evidence="3 4" key="1">
    <citation type="submission" date="2018-08" db="EMBL/GenBank/DDBJ databases">
        <title>Mucilaginibacter terrae sp. nov., isolated from manganese diggings.</title>
        <authorList>
            <person name="Huang Y."/>
            <person name="Zhou Z."/>
        </authorList>
    </citation>
    <scope>NUCLEOTIDE SEQUENCE [LARGE SCALE GENOMIC DNA]</scope>
    <source>
        <strain evidence="3 4">ZH6</strain>
    </source>
</reference>
<evidence type="ECO:0000256" key="1">
    <source>
        <dbReference type="ARBA" id="ARBA00022723"/>
    </source>
</evidence>
<dbReference type="Gene3D" id="2.60.120.10">
    <property type="entry name" value="Jelly Rolls"/>
    <property type="match status" value="2"/>
</dbReference>
<dbReference type="InterPro" id="IPR011051">
    <property type="entry name" value="RmlC_Cupin_sf"/>
</dbReference>